<name>A0A8S1J526_9CHLO</name>
<feature type="compositionally biased region" description="Polar residues" evidence="2">
    <location>
        <begin position="1954"/>
        <end position="1970"/>
    </location>
</feature>
<feature type="transmembrane region" description="Helical" evidence="3">
    <location>
        <begin position="1920"/>
        <end position="1944"/>
    </location>
</feature>
<dbReference type="PROSITE" id="PS01248">
    <property type="entry name" value="EGF_LAM_1"/>
    <property type="match status" value="1"/>
</dbReference>
<dbReference type="PROSITE" id="PS50092">
    <property type="entry name" value="TSP1"/>
    <property type="match status" value="2"/>
</dbReference>
<keyword evidence="3" id="KW-0472">Membrane</keyword>
<comment type="caution">
    <text evidence="1">Lacks conserved residue(s) required for the propagation of feature annotation.</text>
</comment>
<keyword evidence="4" id="KW-0732">Signal</keyword>
<feature type="chain" id="PRO_5035887187" description="EGF-like domain-containing protein" evidence="4">
    <location>
        <begin position="21"/>
        <end position="2059"/>
    </location>
</feature>
<dbReference type="InterPro" id="IPR002049">
    <property type="entry name" value="LE_dom"/>
</dbReference>
<sequence>MVPFVTFLLIPLLLLHHSRGAPSGFNLLPPEGLTLVQDNFDQDGQSCTKEDVFHAAYTSFALPTNSSEFSLVTQLGDVGHEDRHGVVLVFEDVTFSINPVAGELRLNFTSGRSLNYEVPAVLAAEEFQQFVALVRRKDGALRVCLGDTQVFAKEKIKGNKVQGLPSDINWEFLNDDSTLKLPQISLSIGDPQGKGTLDAHISFLLLIEEALDCPDVALVAENILMEDSIVGAPGMNQLPVVQRIWHSPETVFVGQGVTVEAAALDYDMDTVRIRMTFFGVPQRPCQSATCGDEIRESIGFFGEGEVHSFVEYKRAGRYIVRVEVTDMKGHIITEDHEILVRKVGDVNASAECCRTTGMVIALQEGRPIHAANYRDPSVFAHAQRMGWDAEYWTTEDLEAERLFDFGSLAPDPSGLKWGEWDNLTIAKPECETHFTNWAARSPYQSTKRGVPCSYTCTRDGLETMIREAGSYDRLNEAVIEATYGRASLSWEVEFTEVIYLAHDSPHKSTFAFHDRPVRSYLSDKGIDMEQEYFMGMVLSPWPHHNNWGTLAWASGSNSMPLIFVLQCNPRMYYLIHETGHNFGLPHSVLYKLENATNVPSDPLGPGVIEDGYTDKLDIMACCKGNFNLHSRILAGWVAGNERAHLPVSSVREPYTHKFIIWPFDRSASEGNLMAVTMRLTADKMLVFGYRSVPFWQDVKVSRYPLDSRDGPLANEDMRHNIRGLSVGYSNRYEKRGKQVWSLRGLLDFNVLFGEWPHTVPRKEGAIPGEPGGDSFAQLKEGYPWFHFENGEETGIMALVERIAGCNGNAKVPVYSYSVHGFYGWRGERPFQETVEKHDYTGFEQLECLHLMLRAGVQRKDVPGAMEMKIRFADADAVGNIHLGRKCGFDLQSRLKALFPAGLKPESIVWKDNMNRTFAMDTDTAILPPLADFMESSVKGSQKCTKDCPTAYTVKAAASDGSHSRADITIKEASLDRYAIDVRYTRYTVDSIAQRMETTVARVVPAASHNTDMPGHPSGISVVAGERRLNLPAVKRKLQDLPSATCSNQWTISMLVQMEADIYVGKYILFSVGSAPHSVSSSVPLVEIHHPHRTDYRLVVQWQHDKQYVDVSGHFLERATTTVHLLFVYDNDRLGVWVDGKGGWLVPDVWCIPSRQKIAYCDHDRKGMGLNWSPEDALWIGDEDRGLDATLMHMKMYNYAIPQAEWEKERDCTDLGSCASRFMVQEPKAAPSPPLPVQPIVSRPATTYYWFVGDGEFGACSVECGGGVQHRSVACVTSSDRGRVYVDPQLCPQEQKPDQERRCNVGVCGHNELRWKSRWPEAYCVEDACSSVDSDEAMLCFDAFGFAAPLQSCSIDYASQYQNALHSFRAENRVNPDCQPMECTNRYFWSVTPWSSCDKLCGGGTSTRRAVCMGSDEQAEVDASLCNTADRGPITGHEMLQTCNDFPCDVHVWKVGGWEACHGEDKGYSLRTVNCIDGNGTVVANGMCSAPIPSEEEACRVDENAAVCRPINSPQNYVDCSGHGNCGWWGCDCLEGFHGAYCETPPSCVGVLDKHAACCESGLVDGDGSCCESIDAVLDANGKCCPSGKVDVCGFCDGSATAVDIMGRCCLDSTLGQNGLCCEGGYIDECGVCNGNSMTCAIQMNLHFWVEGNRKRATSLSTAEEAVLHAALALGLSNRLALEPGSFRMGPVLQGEDSPEQSFKILVKISPQEVMSNVTVAFTLSAVLSKLHAFSITSTPPGVGLITGSRSLAAESIHTADWLPEDWVIRLTDINGMARLGICGNGVCEIGEQVVHADSTEGFAAGSSDAGCREDCKIPLHMCAQSAPEDGNGQPKQCGGHGTCLIASGACQCFAGYIGDLCDACAAGYTMVNGACQKHYVHGAWLPDGPSTFDIEAGLDGQSEERAGGRSSSAGALPFKMLLAVAACILTAIVLLVCCFLMACARARQRRTTINALSDPTPEPSKTASQSWRRHNQTLNRVRISTAPDSPWPEQTKGSLGPRTLHRLQTLCLGRRDHQSGWLARQPSTQKPGAGELFNVALGTRGVADANFTLPGQTGA</sequence>
<evidence type="ECO:0000313" key="6">
    <source>
        <dbReference type="EMBL" id="CAD7702783.1"/>
    </source>
</evidence>
<dbReference type="SUPFAM" id="SSF82895">
    <property type="entry name" value="TSP-1 type 1 repeat"/>
    <property type="match status" value="2"/>
</dbReference>
<feature type="disulfide bond" evidence="1">
    <location>
        <begin position="1852"/>
        <end position="1861"/>
    </location>
</feature>
<dbReference type="Proteomes" id="UP000708148">
    <property type="component" value="Unassembled WGS sequence"/>
</dbReference>
<dbReference type="InterPro" id="IPR000884">
    <property type="entry name" value="TSP1_rpt"/>
</dbReference>
<protein>
    <recommendedName>
        <fullName evidence="5">EGF-like domain-containing protein</fullName>
    </recommendedName>
</protein>
<dbReference type="SMART" id="SM00209">
    <property type="entry name" value="TSP1"/>
    <property type="match status" value="3"/>
</dbReference>
<dbReference type="PROSITE" id="PS00022">
    <property type="entry name" value="EGF_1"/>
    <property type="match status" value="1"/>
</dbReference>
<evidence type="ECO:0000256" key="3">
    <source>
        <dbReference type="SAM" id="Phobius"/>
    </source>
</evidence>
<dbReference type="OrthoDB" id="514503at2759"/>
<dbReference type="PROSITE" id="PS50026">
    <property type="entry name" value="EGF_3"/>
    <property type="match status" value="1"/>
</dbReference>
<keyword evidence="3" id="KW-0812">Transmembrane</keyword>
<comment type="caution">
    <text evidence="6">The sequence shown here is derived from an EMBL/GenBank/DDBJ whole genome shotgun (WGS) entry which is preliminary data.</text>
</comment>
<keyword evidence="7" id="KW-1185">Reference proteome</keyword>
<dbReference type="SMART" id="SM00181">
    <property type="entry name" value="EGF"/>
    <property type="match status" value="2"/>
</dbReference>
<organism evidence="6 7">
    <name type="scientific">Ostreobium quekettii</name>
    <dbReference type="NCBI Taxonomy" id="121088"/>
    <lineage>
        <taxon>Eukaryota</taxon>
        <taxon>Viridiplantae</taxon>
        <taxon>Chlorophyta</taxon>
        <taxon>core chlorophytes</taxon>
        <taxon>Ulvophyceae</taxon>
        <taxon>TCBD clade</taxon>
        <taxon>Bryopsidales</taxon>
        <taxon>Ostreobineae</taxon>
        <taxon>Ostreobiaceae</taxon>
        <taxon>Ostreobium</taxon>
    </lineage>
</organism>
<keyword evidence="1" id="KW-1015">Disulfide bond</keyword>
<evidence type="ECO:0000256" key="1">
    <source>
        <dbReference type="PROSITE-ProRule" id="PRU00076"/>
    </source>
</evidence>
<accession>A0A8S1J526</accession>
<dbReference type="InterPro" id="IPR000742">
    <property type="entry name" value="EGF"/>
</dbReference>
<evidence type="ECO:0000259" key="5">
    <source>
        <dbReference type="PROSITE" id="PS50026"/>
    </source>
</evidence>
<dbReference type="Gene3D" id="2.20.100.10">
    <property type="entry name" value="Thrombospondin type-1 (TSP1) repeat"/>
    <property type="match status" value="2"/>
</dbReference>
<feature type="signal peptide" evidence="4">
    <location>
        <begin position="1"/>
        <end position="20"/>
    </location>
</feature>
<keyword evidence="1" id="KW-0245">EGF-like domain</keyword>
<evidence type="ECO:0000313" key="7">
    <source>
        <dbReference type="Proteomes" id="UP000708148"/>
    </source>
</evidence>
<keyword evidence="3" id="KW-1133">Transmembrane helix</keyword>
<proteinExistence type="predicted"/>
<gene>
    <name evidence="6" type="ORF">OSTQU699_LOCUS8140</name>
</gene>
<dbReference type="EMBL" id="CAJHUC010001946">
    <property type="protein sequence ID" value="CAD7702783.1"/>
    <property type="molecule type" value="Genomic_DNA"/>
</dbReference>
<dbReference type="Pfam" id="PF19030">
    <property type="entry name" value="TSP1_ADAMTS"/>
    <property type="match status" value="2"/>
</dbReference>
<feature type="domain" description="EGF-like" evidence="5">
    <location>
        <begin position="1829"/>
        <end position="1862"/>
    </location>
</feature>
<reference evidence="6" key="1">
    <citation type="submission" date="2020-12" db="EMBL/GenBank/DDBJ databases">
        <authorList>
            <person name="Iha C."/>
        </authorList>
    </citation>
    <scope>NUCLEOTIDE SEQUENCE</scope>
</reference>
<dbReference type="InterPro" id="IPR036383">
    <property type="entry name" value="TSP1_rpt_sf"/>
</dbReference>
<evidence type="ECO:0000256" key="4">
    <source>
        <dbReference type="SAM" id="SignalP"/>
    </source>
</evidence>
<evidence type="ECO:0000256" key="2">
    <source>
        <dbReference type="SAM" id="MobiDB-lite"/>
    </source>
</evidence>
<feature type="region of interest" description="Disordered" evidence="2">
    <location>
        <begin position="1954"/>
        <end position="1974"/>
    </location>
</feature>